<dbReference type="Gene3D" id="3.40.630.10">
    <property type="entry name" value="Zn peptidases"/>
    <property type="match status" value="1"/>
</dbReference>
<feature type="binding site" evidence="3">
    <location>
        <position position="110"/>
    </location>
    <ligand>
        <name>Mn(2+)</name>
        <dbReference type="ChEBI" id="CHEBI:29035"/>
        <label>2</label>
    </ligand>
</feature>
<dbReference type="SUPFAM" id="SSF53187">
    <property type="entry name" value="Zn-dependent exopeptidases"/>
    <property type="match status" value="1"/>
</dbReference>
<feature type="domain" description="Peptidase M20 dimerisation" evidence="4">
    <location>
        <begin position="192"/>
        <end position="285"/>
    </location>
</feature>
<proteinExistence type="inferred from homology"/>
<keyword evidence="3" id="KW-0464">Manganese</keyword>
<dbReference type="EMBL" id="JAZHOF010000009">
    <property type="protein sequence ID" value="MEJ8573904.1"/>
    <property type="molecule type" value="Genomic_DNA"/>
</dbReference>
<dbReference type="PIRSF" id="PIRSF005962">
    <property type="entry name" value="Pept_M20D_amidohydro"/>
    <property type="match status" value="1"/>
</dbReference>
<comment type="similarity">
    <text evidence="1">Belongs to the peptidase M20 family.</text>
</comment>
<dbReference type="SUPFAM" id="SSF55031">
    <property type="entry name" value="Bacterial exopeptidase dimerisation domain"/>
    <property type="match status" value="1"/>
</dbReference>
<gene>
    <name evidence="5" type="ORF">V3328_20625</name>
</gene>
<dbReference type="NCBIfam" id="TIGR01891">
    <property type="entry name" value="amidohydrolases"/>
    <property type="match status" value="1"/>
</dbReference>
<accession>A0AAW9RY66</accession>
<dbReference type="GO" id="GO:0046872">
    <property type="term" value="F:metal ion binding"/>
    <property type="evidence" value="ECO:0007669"/>
    <property type="project" value="UniProtKB-KW"/>
</dbReference>
<evidence type="ECO:0000256" key="1">
    <source>
        <dbReference type="ARBA" id="ARBA00006153"/>
    </source>
</evidence>
<dbReference type="Pfam" id="PF01546">
    <property type="entry name" value="Peptidase_M20"/>
    <property type="match status" value="1"/>
</dbReference>
<protein>
    <submittedName>
        <fullName evidence="5">M20 aminoacylase family protein</fullName>
    </submittedName>
</protein>
<feature type="binding site" evidence="3">
    <location>
        <position position="369"/>
    </location>
    <ligand>
        <name>Mn(2+)</name>
        <dbReference type="ChEBI" id="CHEBI:29035"/>
        <label>2</label>
    </ligand>
</feature>
<feature type="binding site" evidence="3">
    <location>
        <position position="143"/>
    </location>
    <ligand>
        <name>Mn(2+)</name>
        <dbReference type="ChEBI" id="CHEBI:29035"/>
        <label>2</label>
    </ligand>
</feature>
<evidence type="ECO:0000256" key="2">
    <source>
        <dbReference type="ARBA" id="ARBA00022801"/>
    </source>
</evidence>
<dbReference type="PANTHER" id="PTHR11014">
    <property type="entry name" value="PEPTIDASE M20 FAMILY MEMBER"/>
    <property type="match status" value="1"/>
</dbReference>
<keyword evidence="3" id="KW-0479">Metal-binding</keyword>
<evidence type="ECO:0000259" key="4">
    <source>
        <dbReference type="Pfam" id="PF07687"/>
    </source>
</evidence>
<dbReference type="PANTHER" id="PTHR11014:SF63">
    <property type="entry name" value="METALLOPEPTIDASE, PUTATIVE (AFU_ORTHOLOGUE AFUA_6G09600)-RELATED"/>
    <property type="match status" value="1"/>
</dbReference>
<reference evidence="5 6" key="1">
    <citation type="submission" date="2024-02" db="EMBL/GenBank/DDBJ databases">
        <title>Genome analysis and characterization of Microbaculum marinisediminis sp. nov., isolated from marine sediment.</title>
        <authorList>
            <person name="Du Z.-J."/>
            <person name="Ye Y.-Q."/>
            <person name="Zhang Z.-R."/>
            <person name="Yuan S.-M."/>
            <person name="Zhang X.-Y."/>
        </authorList>
    </citation>
    <scope>NUCLEOTIDE SEQUENCE [LARGE SCALE GENOMIC DNA]</scope>
    <source>
        <strain evidence="5 6">SDUM1044001</strain>
    </source>
</reference>
<keyword evidence="2" id="KW-0378">Hydrolase</keyword>
<comment type="cofactor">
    <cofactor evidence="3">
        <name>Mn(2+)</name>
        <dbReference type="ChEBI" id="CHEBI:29035"/>
    </cofactor>
    <text evidence="3">The Mn(2+) ion enhances activity.</text>
</comment>
<dbReference type="InterPro" id="IPR011650">
    <property type="entry name" value="Peptidase_M20_dimer"/>
</dbReference>
<dbReference type="Pfam" id="PF07687">
    <property type="entry name" value="M20_dimer"/>
    <property type="match status" value="1"/>
</dbReference>
<dbReference type="AlphaFoldDB" id="A0AAW9RY66"/>
<comment type="caution">
    <text evidence="5">The sequence shown here is derived from an EMBL/GenBank/DDBJ whole genome shotgun (WGS) entry which is preliminary data.</text>
</comment>
<name>A0AAW9RY66_9HYPH</name>
<dbReference type="CDD" id="cd05666">
    <property type="entry name" value="M20_Acy1-like"/>
    <property type="match status" value="1"/>
</dbReference>
<dbReference type="InterPro" id="IPR002933">
    <property type="entry name" value="Peptidase_M20"/>
</dbReference>
<evidence type="ECO:0000313" key="5">
    <source>
        <dbReference type="EMBL" id="MEJ8573904.1"/>
    </source>
</evidence>
<feature type="binding site" evidence="3">
    <location>
        <position position="108"/>
    </location>
    <ligand>
        <name>Mn(2+)</name>
        <dbReference type="ChEBI" id="CHEBI:29035"/>
        <label>2</label>
    </ligand>
</feature>
<dbReference type="RefSeq" id="WP_340331602.1">
    <property type="nucleotide sequence ID" value="NZ_JAZHOF010000009.1"/>
</dbReference>
<feature type="binding site" evidence="3">
    <location>
        <position position="169"/>
    </location>
    <ligand>
        <name>Mn(2+)</name>
        <dbReference type="ChEBI" id="CHEBI:29035"/>
        <label>2</label>
    </ligand>
</feature>
<evidence type="ECO:0000313" key="6">
    <source>
        <dbReference type="Proteomes" id="UP001378188"/>
    </source>
</evidence>
<dbReference type="GO" id="GO:0016787">
    <property type="term" value="F:hydrolase activity"/>
    <property type="evidence" value="ECO:0007669"/>
    <property type="project" value="UniProtKB-KW"/>
</dbReference>
<dbReference type="Proteomes" id="UP001378188">
    <property type="component" value="Unassembled WGS sequence"/>
</dbReference>
<dbReference type="InterPro" id="IPR036264">
    <property type="entry name" value="Bact_exopeptidase_dim_dom"/>
</dbReference>
<keyword evidence="6" id="KW-1185">Reference proteome</keyword>
<sequence>MAIRDDVGRYVDDLVAIRRDLHAHPELAFEERRTARLVADTLRAYGVDEVHTGIAGTGVVGVVRGGGPGGSGRSNRAIGLRADMDALPITERNDFAHRSGTDGRMHACGHDGHTTMLLGAARYLADKRDFDGTVYLIFQPGEERGGGGRRMIEAGLFERFDCQSVYGMHNLPGVEVGRIAMRAGPCMASSDAFRIRVTGQGGHGAWPHLARDPVVVGAHIVTALQAIVSRLVDPLEPAVLSVAKFETGTAFNVIPDEATLIGTARSFDPDTRTLIEGEARRIAAQVATAFDARAEVAFMRGYPATINSDEETRVAARAAGLAVGDSNLSSDWPAQMGAEDFAYMLEKRPGCYIWLGNGVDGEAGGNSLHSPSYDFNDSAIPHGVAYWAALVETVLPKAA</sequence>
<evidence type="ECO:0000256" key="3">
    <source>
        <dbReference type="PIRSR" id="PIRSR005962-1"/>
    </source>
</evidence>
<organism evidence="5 6">
    <name type="scientific">Microbaculum marinum</name>
    <dbReference type="NCBI Taxonomy" id="1764581"/>
    <lineage>
        <taxon>Bacteria</taxon>
        <taxon>Pseudomonadati</taxon>
        <taxon>Pseudomonadota</taxon>
        <taxon>Alphaproteobacteria</taxon>
        <taxon>Hyphomicrobiales</taxon>
        <taxon>Tepidamorphaceae</taxon>
        <taxon>Microbaculum</taxon>
    </lineage>
</organism>
<dbReference type="InterPro" id="IPR017439">
    <property type="entry name" value="Amidohydrolase"/>
</dbReference>
<dbReference type="Gene3D" id="3.30.70.360">
    <property type="match status" value="1"/>
</dbReference>
<dbReference type="FunFam" id="3.30.70.360:FF:000014">
    <property type="entry name" value="N-acyl-L-amino acid amidohydrolase"/>
    <property type="match status" value="1"/>
</dbReference>